<comment type="catalytic activity">
    <reaction evidence="7">
        <text>L-threonyl-[protein] + ATP = O-phospho-L-threonyl-[protein] + ADP + H(+)</text>
        <dbReference type="Rhea" id="RHEA:46608"/>
        <dbReference type="Rhea" id="RHEA-COMP:11060"/>
        <dbReference type="Rhea" id="RHEA-COMP:11605"/>
        <dbReference type="ChEBI" id="CHEBI:15378"/>
        <dbReference type="ChEBI" id="CHEBI:30013"/>
        <dbReference type="ChEBI" id="CHEBI:30616"/>
        <dbReference type="ChEBI" id="CHEBI:61977"/>
        <dbReference type="ChEBI" id="CHEBI:456216"/>
        <dbReference type="EC" id="2.7.11.1"/>
    </reaction>
</comment>
<comment type="catalytic activity">
    <reaction evidence="8">
        <text>L-seryl-[protein] + ATP = O-phospho-L-seryl-[protein] + ADP + H(+)</text>
        <dbReference type="Rhea" id="RHEA:17989"/>
        <dbReference type="Rhea" id="RHEA-COMP:9863"/>
        <dbReference type="Rhea" id="RHEA-COMP:11604"/>
        <dbReference type="ChEBI" id="CHEBI:15378"/>
        <dbReference type="ChEBI" id="CHEBI:29999"/>
        <dbReference type="ChEBI" id="CHEBI:30616"/>
        <dbReference type="ChEBI" id="CHEBI:83421"/>
        <dbReference type="ChEBI" id="CHEBI:456216"/>
        <dbReference type="EC" id="2.7.11.1"/>
    </reaction>
</comment>
<reference evidence="10" key="1">
    <citation type="journal article" date="2019" name="Science">
        <title>Mutation of a bHLH transcription factor allowed almond domestication.</title>
        <authorList>
            <person name="Sanchez-Perez R."/>
            <person name="Pavan S."/>
            <person name="Mazzeo R."/>
            <person name="Moldovan C."/>
            <person name="Aiese Cigliano R."/>
            <person name="Del Cueto J."/>
            <person name="Ricciardi F."/>
            <person name="Lotti C."/>
            <person name="Ricciardi L."/>
            <person name="Dicenta F."/>
            <person name="Lopez-Marques R.L."/>
            <person name="Lindberg Moller B."/>
        </authorList>
    </citation>
    <scope>NUCLEOTIDE SEQUENCE</scope>
</reference>
<organism evidence="10">
    <name type="scientific">Prunus dulcis</name>
    <name type="common">Almond</name>
    <name type="synonym">Amygdalus dulcis</name>
    <dbReference type="NCBI Taxonomy" id="3755"/>
    <lineage>
        <taxon>Eukaryota</taxon>
        <taxon>Viridiplantae</taxon>
        <taxon>Streptophyta</taxon>
        <taxon>Embryophyta</taxon>
        <taxon>Tracheophyta</taxon>
        <taxon>Spermatophyta</taxon>
        <taxon>Magnoliopsida</taxon>
        <taxon>eudicotyledons</taxon>
        <taxon>Gunneridae</taxon>
        <taxon>Pentapetalae</taxon>
        <taxon>rosids</taxon>
        <taxon>fabids</taxon>
        <taxon>Rosales</taxon>
        <taxon>Rosaceae</taxon>
        <taxon>Amygdaloideae</taxon>
        <taxon>Amygdaleae</taxon>
        <taxon>Prunus</taxon>
    </lineage>
</organism>
<dbReference type="InterPro" id="IPR011009">
    <property type="entry name" value="Kinase-like_dom_sf"/>
</dbReference>
<evidence type="ECO:0000256" key="3">
    <source>
        <dbReference type="ARBA" id="ARBA00022679"/>
    </source>
</evidence>
<dbReference type="PANTHER" id="PTHR48005:SF70">
    <property type="entry name" value="MDIS1-INTERACTING RECEPTOR LIKE KINASE 2-LIKE"/>
    <property type="match status" value="1"/>
</dbReference>
<keyword evidence="3" id="KW-0808">Transferase</keyword>
<keyword evidence="6" id="KW-0067">ATP-binding</keyword>
<name>A0A4Y1RB30_PRUDU</name>
<dbReference type="PANTHER" id="PTHR48005">
    <property type="entry name" value="LEUCINE RICH REPEAT KINASE 2"/>
    <property type="match status" value="1"/>
</dbReference>
<dbReference type="GO" id="GO:0005524">
    <property type="term" value="F:ATP binding"/>
    <property type="evidence" value="ECO:0007669"/>
    <property type="project" value="UniProtKB-KW"/>
</dbReference>
<feature type="domain" description="Protein kinase" evidence="9">
    <location>
        <begin position="12"/>
        <end position="62"/>
    </location>
</feature>
<evidence type="ECO:0000256" key="7">
    <source>
        <dbReference type="ARBA" id="ARBA00047899"/>
    </source>
</evidence>
<dbReference type="SUPFAM" id="SSF56112">
    <property type="entry name" value="Protein kinase-like (PK-like)"/>
    <property type="match status" value="1"/>
</dbReference>
<evidence type="ECO:0000256" key="5">
    <source>
        <dbReference type="ARBA" id="ARBA00022777"/>
    </source>
</evidence>
<dbReference type="Gene3D" id="3.30.200.20">
    <property type="entry name" value="Phosphorylase Kinase, domain 1"/>
    <property type="match status" value="1"/>
</dbReference>
<gene>
    <name evidence="10" type="ORF">Prudu_011681</name>
</gene>
<evidence type="ECO:0000256" key="6">
    <source>
        <dbReference type="ARBA" id="ARBA00022840"/>
    </source>
</evidence>
<evidence type="ECO:0000259" key="9">
    <source>
        <dbReference type="PROSITE" id="PS50011"/>
    </source>
</evidence>
<dbReference type="EMBL" id="AP019300">
    <property type="protein sequence ID" value="BBH01420.1"/>
    <property type="molecule type" value="Genomic_DNA"/>
</dbReference>
<evidence type="ECO:0000256" key="4">
    <source>
        <dbReference type="ARBA" id="ARBA00022741"/>
    </source>
</evidence>
<dbReference type="InterPro" id="IPR000719">
    <property type="entry name" value="Prot_kinase_dom"/>
</dbReference>
<evidence type="ECO:0000256" key="1">
    <source>
        <dbReference type="ARBA" id="ARBA00012513"/>
    </source>
</evidence>
<keyword evidence="2" id="KW-0723">Serine/threonine-protein kinase</keyword>
<dbReference type="InterPro" id="IPR051420">
    <property type="entry name" value="Ser_Thr_Kinases_DiverseReg"/>
</dbReference>
<evidence type="ECO:0000313" key="10">
    <source>
        <dbReference type="EMBL" id="BBH01420.1"/>
    </source>
</evidence>
<dbReference type="PROSITE" id="PS50011">
    <property type="entry name" value="PROTEIN_KINASE_DOM"/>
    <property type="match status" value="1"/>
</dbReference>
<accession>A0A4Y1RB30</accession>
<sequence>MYGEIMKATNGFDAVHCIGMGGQGSVYKAKIPSGSIVAVKKFHQTLDGEEASRKEFLNEIGA</sequence>
<dbReference type="AlphaFoldDB" id="A0A4Y1RB30"/>
<dbReference type="EC" id="2.7.11.1" evidence="1"/>
<keyword evidence="4" id="KW-0547">Nucleotide-binding</keyword>
<dbReference type="GO" id="GO:0004674">
    <property type="term" value="F:protein serine/threonine kinase activity"/>
    <property type="evidence" value="ECO:0007669"/>
    <property type="project" value="UniProtKB-KW"/>
</dbReference>
<protein>
    <recommendedName>
        <fullName evidence="1">non-specific serine/threonine protein kinase</fullName>
        <ecNumber evidence="1">2.7.11.1</ecNumber>
    </recommendedName>
</protein>
<evidence type="ECO:0000256" key="2">
    <source>
        <dbReference type="ARBA" id="ARBA00022527"/>
    </source>
</evidence>
<evidence type="ECO:0000256" key="8">
    <source>
        <dbReference type="ARBA" id="ARBA00048679"/>
    </source>
</evidence>
<keyword evidence="5" id="KW-0418">Kinase</keyword>
<proteinExistence type="predicted"/>